<evidence type="ECO:0000313" key="7">
    <source>
        <dbReference type="EMBL" id="PFG18243.1"/>
    </source>
</evidence>
<evidence type="ECO:0000313" key="8">
    <source>
        <dbReference type="Proteomes" id="UP000226079"/>
    </source>
</evidence>
<dbReference type="PANTHER" id="PTHR30086">
    <property type="entry name" value="ARGININE EXPORTER PROTEIN ARGO"/>
    <property type="match status" value="1"/>
</dbReference>
<feature type="transmembrane region" description="Helical" evidence="6">
    <location>
        <begin position="6"/>
        <end position="30"/>
    </location>
</feature>
<dbReference type="RefSeq" id="WP_098461615.1">
    <property type="nucleotide sequence ID" value="NZ_PDJC01000001.1"/>
</dbReference>
<gene>
    <name evidence="7" type="ORF">ATK74_2827</name>
</gene>
<evidence type="ECO:0000256" key="3">
    <source>
        <dbReference type="ARBA" id="ARBA00022692"/>
    </source>
</evidence>
<sequence length="203" mass="20224">MDPVTASALAGVAAGFAIAMPLGAIGVLLLREGMLNGRRAAVAGAAGVATIDTLYCTAAIVAGAAAAPVIRSWGVWPRYLAGAVLVILGIQQLLALRKPRGEAAPTASTGRSAYLKFFGLTAINPATLIYFLALASALPDTGGPWGGIAFTVGAGLASLSWQLGLALVSSGAKAVLPERASTWLGVIGSAVVVVLGLGVAFSR</sequence>
<name>A0A2A9CUX8_9ACTN</name>
<dbReference type="GO" id="GO:0005886">
    <property type="term" value="C:plasma membrane"/>
    <property type="evidence" value="ECO:0007669"/>
    <property type="project" value="UniProtKB-SubCell"/>
</dbReference>
<protein>
    <submittedName>
        <fullName evidence="7">Threonine/homoserine/homoserine lactone efflux protein</fullName>
    </submittedName>
</protein>
<feature type="transmembrane region" description="Helical" evidence="6">
    <location>
        <begin position="144"/>
        <end position="168"/>
    </location>
</feature>
<feature type="transmembrane region" description="Helical" evidence="6">
    <location>
        <begin position="42"/>
        <end position="70"/>
    </location>
</feature>
<dbReference type="PANTHER" id="PTHR30086:SF20">
    <property type="entry name" value="ARGININE EXPORTER PROTEIN ARGO-RELATED"/>
    <property type="match status" value="1"/>
</dbReference>
<dbReference type="EMBL" id="PDJC01000001">
    <property type="protein sequence ID" value="PFG18243.1"/>
    <property type="molecule type" value="Genomic_DNA"/>
</dbReference>
<dbReference type="Proteomes" id="UP000226079">
    <property type="component" value="Unassembled WGS sequence"/>
</dbReference>
<keyword evidence="3 6" id="KW-0812">Transmembrane</keyword>
<evidence type="ECO:0000256" key="1">
    <source>
        <dbReference type="ARBA" id="ARBA00004651"/>
    </source>
</evidence>
<dbReference type="GO" id="GO:0015171">
    <property type="term" value="F:amino acid transmembrane transporter activity"/>
    <property type="evidence" value="ECO:0007669"/>
    <property type="project" value="TreeGrafter"/>
</dbReference>
<evidence type="ECO:0000256" key="4">
    <source>
        <dbReference type="ARBA" id="ARBA00022989"/>
    </source>
</evidence>
<comment type="caution">
    <text evidence="7">The sequence shown here is derived from an EMBL/GenBank/DDBJ whole genome shotgun (WGS) entry which is preliminary data.</text>
</comment>
<keyword evidence="2" id="KW-1003">Cell membrane</keyword>
<reference evidence="7 8" key="1">
    <citation type="submission" date="2017-10" db="EMBL/GenBank/DDBJ databases">
        <title>Sequencing the genomes of 1000 actinobacteria strains.</title>
        <authorList>
            <person name="Klenk H.-P."/>
        </authorList>
    </citation>
    <scope>NUCLEOTIDE SEQUENCE [LARGE SCALE GENOMIC DNA]</scope>
    <source>
        <strain evidence="7 8">DSM 15597</strain>
    </source>
</reference>
<keyword evidence="4 6" id="KW-1133">Transmembrane helix</keyword>
<dbReference type="Pfam" id="PF01810">
    <property type="entry name" value="LysE"/>
    <property type="match status" value="1"/>
</dbReference>
<feature type="transmembrane region" description="Helical" evidence="6">
    <location>
        <begin position="117"/>
        <end position="138"/>
    </location>
</feature>
<dbReference type="OrthoDB" id="4774807at2"/>
<accession>A0A2A9CUX8</accession>
<evidence type="ECO:0000256" key="2">
    <source>
        <dbReference type="ARBA" id="ARBA00022475"/>
    </source>
</evidence>
<proteinExistence type="predicted"/>
<evidence type="ECO:0000256" key="5">
    <source>
        <dbReference type="ARBA" id="ARBA00023136"/>
    </source>
</evidence>
<dbReference type="InterPro" id="IPR001123">
    <property type="entry name" value="LeuE-type"/>
</dbReference>
<keyword evidence="5 6" id="KW-0472">Membrane</keyword>
<feature type="transmembrane region" description="Helical" evidence="6">
    <location>
        <begin position="180"/>
        <end position="201"/>
    </location>
</feature>
<dbReference type="AlphaFoldDB" id="A0A2A9CUX8"/>
<organism evidence="7 8">
    <name type="scientific">Propionicimonas paludicola</name>
    <dbReference type="NCBI Taxonomy" id="185243"/>
    <lineage>
        <taxon>Bacteria</taxon>
        <taxon>Bacillati</taxon>
        <taxon>Actinomycetota</taxon>
        <taxon>Actinomycetes</taxon>
        <taxon>Propionibacteriales</taxon>
        <taxon>Nocardioidaceae</taxon>
        <taxon>Propionicimonas</taxon>
    </lineage>
</organism>
<evidence type="ECO:0000256" key="6">
    <source>
        <dbReference type="SAM" id="Phobius"/>
    </source>
</evidence>
<keyword evidence="8" id="KW-1185">Reference proteome</keyword>
<feature type="transmembrane region" description="Helical" evidence="6">
    <location>
        <begin position="76"/>
        <end position="96"/>
    </location>
</feature>
<comment type="subcellular location">
    <subcellularLocation>
        <location evidence="1">Cell membrane</location>
        <topology evidence="1">Multi-pass membrane protein</topology>
    </subcellularLocation>
</comment>